<dbReference type="Proteomes" id="UP000317573">
    <property type="component" value="Unassembled WGS sequence"/>
</dbReference>
<dbReference type="GO" id="GO:0046685">
    <property type="term" value="P:response to arsenic-containing substance"/>
    <property type="evidence" value="ECO:0007669"/>
    <property type="project" value="TreeGrafter"/>
</dbReference>
<evidence type="ECO:0000256" key="1">
    <source>
        <dbReference type="ARBA" id="ARBA00007198"/>
    </source>
</evidence>
<dbReference type="PANTHER" id="PTHR30041">
    <property type="entry name" value="ARSENATE REDUCTASE"/>
    <property type="match status" value="1"/>
</dbReference>
<evidence type="ECO:0000256" key="3">
    <source>
        <dbReference type="ARBA" id="ARBA00038969"/>
    </source>
</evidence>
<dbReference type="SUPFAM" id="SSF52833">
    <property type="entry name" value="Thioredoxin-like"/>
    <property type="match status" value="1"/>
</dbReference>
<dbReference type="NCBIfam" id="TIGR00014">
    <property type="entry name" value="arsC"/>
    <property type="match status" value="1"/>
</dbReference>
<dbReference type="CDD" id="cd03034">
    <property type="entry name" value="ArsC_ArsC"/>
    <property type="match status" value="1"/>
</dbReference>
<dbReference type="InterPro" id="IPR006659">
    <property type="entry name" value="Arsenate_reductase"/>
</dbReference>
<dbReference type="AlphaFoldDB" id="A0A562D6L3"/>
<organism evidence="6 7">
    <name type="scientific">Rhodococcus rhodochrous J45</name>
    <dbReference type="NCBI Taxonomy" id="935266"/>
    <lineage>
        <taxon>Bacteria</taxon>
        <taxon>Bacillati</taxon>
        <taxon>Actinomycetota</taxon>
        <taxon>Actinomycetes</taxon>
        <taxon>Mycobacteriales</taxon>
        <taxon>Nocardiaceae</taxon>
        <taxon>Rhodococcus</taxon>
    </lineage>
</organism>
<comment type="similarity">
    <text evidence="1 4">Belongs to the ArsC family.</text>
</comment>
<dbReference type="PROSITE" id="PS51353">
    <property type="entry name" value="ARSC"/>
    <property type="match status" value="1"/>
</dbReference>
<evidence type="ECO:0000313" key="6">
    <source>
        <dbReference type="EMBL" id="TWH05202.1"/>
    </source>
</evidence>
<accession>A0A562D6L3</accession>
<evidence type="ECO:0000256" key="4">
    <source>
        <dbReference type="PROSITE-ProRule" id="PRU01282"/>
    </source>
</evidence>
<dbReference type="PANTHER" id="PTHR30041:SF5">
    <property type="entry name" value="ARSENATE REDUCTASE-RELATED"/>
    <property type="match status" value="1"/>
</dbReference>
<keyword evidence="2" id="KW-0560">Oxidoreductase</keyword>
<evidence type="ECO:0000256" key="2">
    <source>
        <dbReference type="ARBA" id="ARBA00023002"/>
    </source>
</evidence>
<feature type="compositionally biased region" description="Polar residues" evidence="5">
    <location>
        <begin position="1"/>
        <end position="18"/>
    </location>
</feature>
<dbReference type="Gene3D" id="3.40.30.10">
    <property type="entry name" value="Glutaredoxin"/>
    <property type="match status" value="1"/>
</dbReference>
<proteinExistence type="inferred from homology"/>
<sequence length="145" mass="15859">MLPNSFNRDESGNTSASDTGVWAASGHNRAMATTATIYHNPRCSTSRNTLALLKENGLEPTVIKYLETPPSRDELRSLLDAAGLTPSQAIRKKESLYKELNLAEASEDELLDAMVANPILIERPLVVTDKGTVLARPVDKVREIL</sequence>
<gene>
    <name evidence="6" type="ORF">L618_000900000070</name>
</gene>
<dbReference type="EC" id="1.20.4.1" evidence="3"/>
<dbReference type="EMBL" id="VLJT01000094">
    <property type="protein sequence ID" value="TWH05202.1"/>
    <property type="molecule type" value="Genomic_DNA"/>
</dbReference>
<evidence type="ECO:0000313" key="7">
    <source>
        <dbReference type="Proteomes" id="UP000317573"/>
    </source>
</evidence>
<reference evidence="6 7" key="1">
    <citation type="submission" date="2019-07" db="EMBL/GenBank/DDBJ databases">
        <title>Genome sequencing of lignin-degrading bacterial isolates.</title>
        <authorList>
            <person name="Gladden J."/>
        </authorList>
    </citation>
    <scope>NUCLEOTIDE SEQUENCE [LARGE SCALE GENOMIC DNA]</scope>
    <source>
        <strain evidence="6 7">J45</strain>
    </source>
</reference>
<dbReference type="Pfam" id="PF03960">
    <property type="entry name" value="ArsC"/>
    <property type="match status" value="1"/>
</dbReference>
<name>A0A562D6L3_RHORH</name>
<feature type="region of interest" description="Disordered" evidence="5">
    <location>
        <begin position="1"/>
        <end position="21"/>
    </location>
</feature>
<comment type="caution">
    <text evidence="6">The sequence shown here is derived from an EMBL/GenBank/DDBJ whole genome shotgun (WGS) entry which is preliminary data.</text>
</comment>
<protein>
    <recommendedName>
        <fullName evidence="3">arsenate reductase (glutathione/glutaredoxin)</fullName>
        <ecNumber evidence="3">1.20.4.1</ecNumber>
    </recommendedName>
</protein>
<evidence type="ECO:0000256" key="5">
    <source>
        <dbReference type="SAM" id="MobiDB-lite"/>
    </source>
</evidence>
<dbReference type="InterPro" id="IPR006660">
    <property type="entry name" value="Arsenate_reductase-like"/>
</dbReference>
<dbReference type="GO" id="GO:0008794">
    <property type="term" value="F:arsenate reductase (glutaredoxin) activity"/>
    <property type="evidence" value="ECO:0007669"/>
    <property type="project" value="UniProtKB-EC"/>
</dbReference>
<dbReference type="InterPro" id="IPR036249">
    <property type="entry name" value="Thioredoxin-like_sf"/>
</dbReference>